<keyword evidence="3" id="KW-0028">Amino-acid biosynthesis</keyword>
<sequence>MKEQSKLIRTQAARSQNREHAVPLYLTSSFIFDDAEQGRAVFAGEEDGIVYSRYSNPNTNELIEKVCEMEGAEAGLAFSSGMAAVFASFAALLKSGDHIVACRSVFGSTHQLFTILFPRWGITTTYVDAASPEHWEAAIQSNTKMIFLETPSNPGLELIDLAWLGGFKKKYPNIILNVDNCFATPYLQKPIAYGFDLVSHSATKYMDGQGRVLGGIVVGKQELIDELMFFIRHTGPAMSPFNAWIISKSLETLGLRMDRHCSNALAVAQMLEGHPEIEVVRYPFLPSHPQYELAKRQMKAGGGIVTFIIKGGFDRAKRFLDALQMILFTSNLGDSRSIATHPASTTHSKLTDEEREQIGIYPGTIRISVGLEDVQDILDDLKQALESSK</sequence>
<dbReference type="CDD" id="cd00614">
    <property type="entry name" value="CGS_like"/>
    <property type="match status" value="1"/>
</dbReference>
<dbReference type="PROSITE" id="PS00868">
    <property type="entry name" value="CYS_MET_METAB_PP"/>
    <property type="match status" value="1"/>
</dbReference>
<evidence type="ECO:0000256" key="2">
    <source>
        <dbReference type="ARBA" id="ARBA00022898"/>
    </source>
</evidence>
<reference evidence="6" key="1">
    <citation type="journal article" date="2019" name="Int. J. Syst. Evol. Microbiol.">
        <title>The Global Catalogue of Microorganisms (GCM) 10K type strain sequencing project: providing services to taxonomists for standard genome sequencing and annotation.</title>
        <authorList>
            <consortium name="The Broad Institute Genomics Platform"/>
            <consortium name="The Broad Institute Genome Sequencing Center for Infectious Disease"/>
            <person name="Wu L."/>
            <person name="Ma J."/>
        </authorList>
    </citation>
    <scope>NUCLEOTIDE SEQUENCE [LARGE SCALE GENOMIC DNA]</scope>
    <source>
        <strain evidence="6">JCM 18200</strain>
    </source>
</reference>
<dbReference type="Proteomes" id="UP001501411">
    <property type="component" value="Unassembled WGS sequence"/>
</dbReference>
<keyword evidence="2 3" id="KW-0663">Pyridoxal phosphate</keyword>
<dbReference type="InterPro" id="IPR015422">
    <property type="entry name" value="PyrdxlP-dep_Trfase_small"/>
</dbReference>
<dbReference type="HAMAP" id="MF_02056">
    <property type="entry name" value="MetZ"/>
    <property type="match status" value="1"/>
</dbReference>
<dbReference type="PANTHER" id="PTHR11808:SF80">
    <property type="entry name" value="CYSTATHIONINE GAMMA-LYASE"/>
    <property type="match status" value="1"/>
</dbReference>
<comment type="function">
    <text evidence="3">Catalyzes the formation of L-homocysteine from O-succinyl-L-homoserine (OSHS) and hydrogen sulfide.</text>
</comment>
<comment type="similarity">
    <text evidence="3">Belongs to the trans-sulfuration enzymes family. MetZ subfamily.</text>
</comment>
<name>A0ABP9BSY1_9SPHI</name>
<evidence type="ECO:0000313" key="5">
    <source>
        <dbReference type="EMBL" id="GAA4799703.1"/>
    </source>
</evidence>
<organism evidence="5 6">
    <name type="scientific">Olivibacter ginsenosidimutans</name>
    <dbReference type="NCBI Taxonomy" id="1176537"/>
    <lineage>
        <taxon>Bacteria</taxon>
        <taxon>Pseudomonadati</taxon>
        <taxon>Bacteroidota</taxon>
        <taxon>Sphingobacteriia</taxon>
        <taxon>Sphingobacteriales</taxon>
        <taxon>Sphingobacteriaceae</taxon>
        <taxon>Olivibacter</taxon>
    </lineage>
</organism>
<dbReference type="RefSeq" id="WP_345232786.1">
    <property type="nucleotide sequence ID" value="NZ_BAABIQ010000040.1"/>
</dbReference>
<dbReference type="InterPro" id="IPR015421">
    <property type="entry name" value="PyrdxlP-dep_Trfase_major"/>
</dbReference>
<dbReference type="InterPro" id="IPR054542">
    <property type="entry name" value="Cys_met_metab_PP"/>
</dbReference>
<proteinExistence type="inferred from homology"/>
<keyword evidence="3" id="KW-0808">Transferase</keyword>
<feature type="modified residue" description="N6-(pyridoxal phosphate)lysine" evidence="3">
    <location>
        <position position="204"/>
    </location>
</feature>
<comment type="catalytic activity">
    <reaction evidence="3">
        <text>O-succinyl-L-homoserine + hydrogen sulfide = L-homocysteine + succinate</text>
        <dbReference type="Rhea" id="RHEA:27826"/>
        <dbReference type="ChEBI" id="CHEBI:29919"/>
        <dbReference type="ChEBI" id="CHEBI:30031"/>
        <dbReference type="ChEBI" id="CHEBI:57661"/>
        <dbReference type="ChEBI" id="CHEBI:58199"/>
    </reaction>
</comment>
<dbReference type="Pfam" id="PF01053">
    <property type="entry name" value="Cys_Met_Meta_PP"/>
    <property type="match status" value="1"/>
</dbReference>
<dbReference type="InterPro" id="IPR006234">
    <property type="entry name" value="O-succ-hSer_sulfhydrylase"/>
</dbReference>
<keyword evidence="6" id="KW-1185">Reference proteome</keyword>
<evidence type="ECO:0000256" key="1">
    <source>
        <dbReference type="ARBA" id="ARBA00001933"/>
    </source>
</evidence>
<dbReference type="PIRSF" id="PIRSF001434">
    <property type="entry name" value="CGS"/>
    <property type="match status" value="1"/>
</dbReference>
<dbReference type="Gene3D" id="3.40.640.10">
    <property type="entry name" value="Type I PLP-dependent aspartate aminotransferase-like (Major domain)"/>
    <property type="match status" value="1"/>
</dbReference>
<gene>
    <name evidence="3" type="primary">metZ</name>
    <name evidence="5" type="ORF">GCM10023231_30630</name>
</gene>
<comment type="pathway">
    <text evidence="3">Amino-acid biosynthesis; L-methionine biosynthesis via de novo pathway; L-homocysteine from O-succinyl-L-homoserine: step 1/1.</text>
</comment>
<dbReference type="PANTHER" id="PTHR11808">
    <property type="entry name" value="TRANS-SULFURATION ENZYME FAMILY MEMBER"/>
    <property type="match status" value="1"/>
</dbReference>
<dbReference type="InterPro" id="IPR015424">
    <property type="entry name" value="PyrdxlP-dep_Trfase"/>
</dbReference>
<dbReference type="InterPro" id="IPR000277">
    <property type="entry name" value="Cys/Met-Metab_PyrdxlP-dep_enz"/>
</dbReference>
<evidence type="ECO:0000256" key="4">
    <source>
        <dbReference type="RuleBase" id="RU362118"/>
    </source>
</evidence>
<protein>
    <recommendedName>
        <fullName evidence="3">O-succinylhomoserine sulfhydrylase</fullName>
        <shortName evidence="3">OSH sulfhydrylase</shortName>
        <shortName evidence="3">OSHS sulfhydrylase</shortName>
        <ecNumber evidence="3">2.5.1.-</ecNumber>
    </recommendedName>
</protein>
<dbReference type="EMBL" id="BAABIQ010000040">
    <property type="protein sequence ID" value="GAA4799703.1"/>
    <property type="molecule type" value="Genomic_DNA"/>
</dbReference>
<accession>A0ABP9BSY1</accession>
<evidence type="ECO:0000313" key="6">
    <source>
        <dbReference type="Proteomes" id="UP001501411"/>
    </source>
</evidence>
<keyword evidence="3" id="KW-0486">Methionine biosynthesis</keyword>
<comment type="cofactor">
    <cofactor evidence="1 3 4">
        <name>pyridoxal 5'-phosphate</name>
        <dbReference type="ChEBI" id="CHEBI:597326"/>
    </cofactor>
</comment>
<comment type="caution">
    <text evidence="5">The sequence shown here is derived from an EMBL/GenBank/DDBJ whole genome shotgun (WGS) entry which is preliminary data.</text>
</comment>
<dbReference type="Gene3D" id="3.90.1150.10">
    <property type="entry name" value="Aspartate Aminotransferase, domain 1"/>
    <property type="match status" value="1"/>
</dbReference>
<dbReference type="SUPFAM" id="SSF53383">
    <property type="entry name" value="PLP-dependent transferases"/>
    <property type="match status" value="1"/>
</dbReference>
<evidence type="ECO:0000256" key="3">
    <source>
        <dbReference type="HAMAP-Rule" id="MF_02056"/>
    </source>
</evidence>
<comment type="subunit">
    <text evidence="3">Homotetramer.</text>
</comment>
<dbReference type="EC" id="2.5.1.-" evidence="3"/>